<evidence type="ECO:0000256" key="1">
    <source>
        <dbReference type="SAM" id="Phobius"/>
    </source>
</evidence>
<accession>X0VLJ3</accession>
<proteinExistence type="predicted"/>
<dbReference type="EMBL" id="BARS01023665">
    <property type="protein sequence ID" value="GAG13363.1"/>
    <property type="molecule type" value="Genomic_DNA"/>
</dbReference>
<dbReference type="AlphaFoldDB" id="X0VLJ3"/>
<reference evidence="2" key="1">
    <citation type="journal article" date="2014" name="Front. Microbiol.">
        <title>High frequency of phylogenetically diverse reductive dehalogenase-homologous genes in deep subseafloor sedimentary metagenomes.</title>
        <authorList>
            <person name="Kawai M."/>
            <person name="Futagami T."/>
            <person name="Toyoda A."/>
            <person name="Takaki Y."/>
            <person name="Nishi S."/>
            <person name="Hori S."/>
            <person name="Arai W."/>
            <person name="Tsubouchi T."/>
            <person name="Morono Y."/>
            <person name="Uchiyama I."/>
            <person name="Ito T."/>
            <person name="Fujiyama A."/>
            <person name="Inagaki F."/>
            <person name="Takami H."/>
        </authorList>
    </citation>
    <scope>NUCLEOTIDE SEQUENCE</scope>
    <source>
        <strain evidence="2">Expedition CK06-06</strain>
    </source>
</reference>
<keyword evidence="1" id="KW-1133">Transmembrane helix</keyword>
<feature type="non-terminal residue" evidence="2">
    <location>
        <position position="1"/>
    </location>
</feature>
<protein>
    <submittedName>
        <fullName evidence="2">Uncharacterized protein</fullName>
    </submittedName>
</protein>
<evidence type="ECO:0000313" key="2">
    <source>
        <dbReference type="EMBL" id="GAG13363.1"/>
    </source>
</evidence>
<keyword evidence="1" id="KW-0812">Transmembrane</keyword>
<comment type="caution">
    <text evidence="2">The sequence shown here is derived from an EMBL/GenBank/DDBJ whole genome shotgun (WGS) entry which is preliminary data.</text>
</comment>
<keyword evidence="1" id="KW-0472">Membrane</keyword>
<organism evidence="2">
    <name type="scientific">marine sediment metagenome</name>
    <dbReference type="NCBI Taxonomy" id="412755"/>
    <lineage>
        <taxon>unclassified sequences</taxon>
        <taxon>metagenomes</taxon>
        <taxon>ecological metagenomes</taxon>
    </lineage>
</organism>
<sequence length="31" mass="3314">SWGQLILLGAVAGLLLIAGGVIWRRLVLAKR</sequence>
<name>X0VLJ3_9ZZZZ</name>
<feature type="transmembrane region" description="Helical" evidence="1">
    <location>
        <begin position="6"/>
        <end position="23"/>
    </location>
</feature>
<gene>
    <name evidence="2" type="ORF">S01H1_37670</name>
</gene>